<accession>A0A820IXC6</accession>
<sequence>MVNSYNNQAVVVDDDGFPMTSAAIDVRFLPLFFP</sequence>
<dbReference type="Proteomes" id="UP000663866">
    <property type="component" value="Unassembled WGS sequence"/>
</dbReference>
<reference evidence="1" key="1">
    <citation type="submission" date="2021-02" db="EMBL/GenBank/DDBJ databases">
        <authorList>
            <person name="Nowell W R."/>
        </authorList>
    </citation>
    <scope>NUCLEOTIDE SEQUENCE</scope>
</reference>
<gene>
    <name evidence="1" type="ORF">OVN521_LOCUS31883</name>
</gene>
<protein>
    <submittedName>
        <fullName evidence="1">Uncharacterized protein</fullName>
    </submittedName>
</protein>
<keyword evidence="2" id="KW-1185">Reference proteome</keyword>
<organism evidence="1 2">
    <name type="scientific">Rotaria magnacalcarata</name>
    <dbReference type="NCBI Taxonomy" id="392030"/>
    <lineage>
        <taxon>Eukaryota</taxon>
        <taxon>Metazoa</taxon>
        <taxon>Spiralia</taxon>
        <taxon>Gnathifera</taxon>
        <taxon>Rotifera</taxon>
        <taxon>Eurotatoria</taxon>
        <taxon>Bdelloidea</taxon>
        <taxon>Philodinida</taxon>
        <taxon>Philodinidae</taxon>
        <taxon>Rotaria</taxon>
    </lineage>
</organism>
<dbReference type="EMBL" id="CAJOBG010019146">
    <property type="protein sequence ID" value="CAF4318028.1"/>
    <property type="molecule type" value="Genomic_DNA"/>
</dbReference>
<feature type="non-terminal residue" evidence="1">
    <location>
        <position position="34"/>
    </location>
</feature>
<dbReference type="AlphaFoldDB" id="A0A820IXC6"/>
<name>A0A820IXC6_9BILA</name>
<evidence type="ECO:0000313" key="2">
    <source>
        <dbReference type="Proteomes" id="UP000663866"/>
    </source>
</evidence>
<comment type="caution">
    <text evidence="1">The sequence shown here is derived from an EMBL/GenBank/DDBJ whole genome shotgun (WGS) entry which is preliminary data.</text>
</comment>
<evidence type="ECO:0000313" key="1">
    <source>
        <dbReference type="EMBL" id="CAF4318028.1"/>
    </source>
</evidence>
<proteinExistence type="predicted"/>